<keyword evidence="1" id="KW-0472">Membrane</keyword>
<organism evidence="2 3">
    <name type="scientific">Steinernema hermaphroditum</name>
    <dbReference type="NCBI Taxonomy" id="289476"/>
    <lineage>
        <taxon>Eukaryota</taxon>
        <taxon>Metazoa</taxon>
        <taxon>Ecdysozoa</taxon>
        <taxon>Nematoda</taxon>
        <taxon>Chromadorea</taxon>
        <taxon>Rhabditida</taxon>
        <taxon>Tylenchina</taxon>
        <taxon>Panagrolaimomorpha</taxon>
        <taxon>Strongyloidoidea</taxon>
        <taxon>Steinernematidae</taxon>
        <taxon>Steinernema</taxon>
    </lineage>
</organism>
<comment type="caution">
    <text evidence="2">The sequence shown here is derived from an EMBL/GenBank/DDBJ whole genome shotgun (WGS) entry which is preliminary data.</text>
</comment>
<name>A0AA39H502_9BILA</name>
<dbReference type="EMBL" id="JAUCMV010000005">
    <property type="protein sequence ID" value="KAK0397887.1"/>
    <property type="molecule type" value="Genomic_DNA"/>
</dbReference>
<keyword evidence="1" id="KW-1133">Transmembrane helix</keyword>
<evidence type="ECO:0000256" key="1">
    <source>
        <dbReference type="SAM" id="Phobius"/>
    </source>
</evidence>
<proteinExistence type="predicted"/>
<accession>A0AA39H502</accession>
<feature type="transmembrane region" description="Helical" evidence="1">
    <location>
        <begin position="76"/>
        <end position="101"/>
    </location>
</feature>
<reference evidence="2" key="1">
    <citation type="submission" date="2023-06" db="EMBL/GenBank/DDBJ databases">
        <title>Genomic analysis of the entomopathogenic nematode Steinernema hermaphroditum.</title>
        <authorList>
            <person name="Schwarz E.M."/>
            <person name="Heppert J.K."/>
            <person name="Baniya A."/>
            <person name="Schwartz H.T."/>
            <person name="Tan C.-H."/>
            <person name="Antoshechkin I."/>
            <person name="Sternberg P.W."/>
            <person name="Goodrich-Blair H."/>
            <person name="Dillman A.R."/>
        </authorList>
    </citation>
    <scope>NUCLEOTIDE SEQUENCE</scope>
    <source>
        <strain evidence="2">PS9179</strain>
        <tissue evidence="2">Whole animal</tissue>
    </source>
</reference>
<evidence type="ECO:0000313" key="3">
    <source>
        <dbReference type="Proteomes" id="UP001175271"/>
    </source>
</evidence>
<dbReference type="AlphaFoldDB" id="A0AA39H502"/>
<keyword evidence="3" id="KW-1185">Reference proteome</keyword>
<evidence type="ECO:0000313" key="2">
    <source>
        <dbReference type="EMBL" id="KAK0397887.1"/>
    </source>
</evidence>
<keyword evidence="1" id="KW-0812">Transmembrane</keyword>
<gene>
    <name evidence="2" type="ORF">QR680_002321</name>
</gene>
<sequence>MSNEKKGYVALEFPPVNGQVVRASASVSAMPSNGTPSSPSSESKLQFDRLSLSEIIVPHRTQLDSPSVFCGHILKLLLLVGLVVIAILLAQCLLYLLYLIFAHCFSLDPNDTRSLYKKICDEFFGAFKSYKRTW</sequence>
<protein>
    <submittedName>
        <fullName evidence="2">Uncharacterized protein</fullName>
    </submittedName>
</protein>
<dbReference type="Proteomes" id="UP001175271">
    <property type="component" value="Unassembled WGS sequence"/>
</dbReference>